<gene>
    <name evidence="1" type="ORF">SDC9_195420</name>
</gene>
<accession>A0A645IA87</accession>
<name>A0A645IA87_9ZZZZ</name>
<reference evidence="1" key="1">
    <citation type="submission" date="2019-08" db="EMBL/GenBank/DDBJ databases">
        <authorList>
            <person name="Kucharzyk K."/>
            <person name="Murdoch R.W."/>
            <person name="Higgins S."/>
            <person name="Loffler F."/>
        </authorList>
    </citation>
    <scope>NUCLEOTIDE SEQUENCE</scope>
</reference>
<dbReference type="EMBL" id="VSSQ01109599">
    <property type="protein sequence ID" value="MPN47816.1"/>
    <property type="molecule type" value="Genomic_DNA"/>
</dbReference>
<evidence type="ECO:0000313" key="1">
    <source>
        <dbReference type="EMBL" id="MPN47816.1"/>
    </source>
</evidence>
<organism evidence="1">
    <name type="scientific">bioreactor metagenome</name>
    <dbReference type="NCBI Taxonomy" id="1076179"/>
    <lineage>
        <taxon>unclassified sequences</taxon>
        <taxon>metagenomes</taxon>
        <taxon>ecological metagenomes</taxon>
    </lineage>
</organism>
<sequence length="43" mass="4817">MPKRATPTVPIVLHDDPVARDTTEHTKTDATKNIFGDKIFNPQ</sequence>
<comment type="caution">
    <text evidence="1">The sequence shown here is derived from an EMBL/GenBank/DDBJ whole genome shotgun (WGS) entry which is preliminary data.</text>
</comment>
<dbReference type="AlphaFoldDB" id="A0A645IA87"/>
<proteinExistence type="predicted"/>
<protein>
    <submittedName>
        <fullName evidence="1">Uncharacterized protein</fullName>
    </submittedName>
</protein>